<keyword evidence="2" id="KW-1185">Reference proteome</keyword>
<accession>A0A7D3UW64</accession>
<evidence type="ECO:0000313" key="2">
    <source>
        <dbReference type="Proteomes" id="UP001162001"/>
    </source>
</evidence>
<protein>
    <submittedName>
        <fullName evidence="1">Uncharacterized protein</fullName>
    </submittedName>
</protein>
<organism evidence="1 2">
    <name type="scientific">Fadolivirus FV1/VV64</name>
    <dbReference type="NCBI Taxonomy" id="3070911"/>
    <lineage>
        <taxon>Viruses</taxon>
        <taxon>Varidnaviria</taxon>
        <taxon>Bamfordvirae</taxon>
        <taxon>Nucleocytoviricota</taxon>
        <taxon>Megaviricetes</taxon>
        <taxon>Imitervirales</taxon>
        <taxon>Mimiviridae</taxon>
        <taxon>Klosneuvirinae</taxon>
        <taxon>Fadolivirus</taxon>
        <taxon>Fadolivirus algeromassiliense</taxon>
    </lineage>
</organism>
<proteinExistence type="predicted"/>
<gene>
    <name evidence="1" type="ORF">Fadolivirus_1_1096</name>
</gene>
<sequence length="393" mass="46579">MEIHNILDKILRIHNRQIVIDSIINITTKKHTINDILNNIKKISGISNLDILKKDDRLFILFSQLPNEIKSCVDCKIEDGCINIEDLPKYLANMIPYENINFYAGYTHNKKNGKSSCNPENKLYVKYLDCVNNINCSPKNIRVHYTNIYNKYVHIFLLNLYFNHIRIIIKQESLLNSDSTEEYIDNIINKAKIPTKITDYIKHIGDHYEELDIGKCIKILTLFEDFDMNEIQISRNICNIYDIDYEKYETYLNIMRPEDKERIKSNISSNFFYNKFKETKKTSIYDVISDIAAYYDIRENFIIDFEDFIRTIIVITVYLDYFFNIIKSLWLVETTENIHSNIILIEDEYINILEVKKILRGRGYDELKNISMHDEIQNKLESGSNFNICLELK</sequence>
<dbReference type="Proteomes" id="UP001162001">
    <property type="component" value="Segment"/>
</dbReference>
<name>A0A7D3UW64_9VIRU</name>
<dbReference type="EMBL" id="MT418680">
    <property type="protein sequence ID" value="QKF94554.1"/>
    <property type="molecule type" value="Genomic_DNA"/>
</dbReference>
<evidence type="ECO:0000313" key="1">
    <source>
        <dbReference type="EMBL" id="QKF94554.1"/>
    </source>
</evidence>
<reference evidence="1 2" key="1">
    <citation type="submission" date="2020-04" db="EMBL/GenBank/DDBJ databases">
        <title>Advantages and limits of metagenomic assembly and binning of a giant virus.</title>
        <authorList>
            <person name="Schulz F."/>
            <person name="Andreani J."/>
            <person name="Francis R."/>
            <person name="Boudjemaa H."/>
            <person name="Bou Khalil J.Y."/>
            <person name="Lee J."/>
            <person name="La Scola B."/>
            <person name="Woyke T."/>
        </authorList>
    </citation>
    <scope>NUCLEOTIDE SEQUENCE [LARGE SCALE GENOMIC DNA]</scope>
    <source>
        <strain evidence="1 2">FV1/VV64</strain>
    </source>
</reference>